<evidence type="ECO:0000256" key="1">
    <source>
        <dbReference type="SAM" id="MobiDB-lite"/>
    </source>
</evidence>
<evidence type="ECO:0000313" key="7">
    <source>
        <dbReference type="Proteomes" id="UP000006437"/>
    </source>
</evidence>
<reference evidence="5 6" key="2">
    <citation type="submission" date="2011-08" db="EMBL/GenBank/DDBJ databases">
        <title>The Genome Sequence of Eubacteriaceae bacterium CM5.</title>
        <authorList>
            <consortium name="The Broad Institute Genome Sequencing Platform"/>
            <person name="Earl A."/>
            <person name="Ward D."/>
            <person name="Feldgarden M."/>
            <person name="Gevers D."/>
            <person name="Sizova M."/>
            <person name="Hazen A."/>
            <person name="Epstein S."/>
            <person name="Young S.K."/>
            <person name="Zeng Q."/>
            <person name="Gargeya S."/>
            <person name="Fitzgerald M."/>
            <person name="Haas B."/>
            <person name="Abouelleil A."/>
            <person name="Alvarado L."/>
            <person name="Arachchi H.M."/>
            <person name="Berlin A."/>
            <person name="Brown A."/>
            <person name="Chapman S.B."/>
            <person name="Chen Z."/>
            <person name="Dunbar C."/>
            <person name="Freedman E."/>
            <person name="Gearin G."/>
            <person name="Gellesch M."/>
            <person name="Goldberg J."/>
            <person name="Griggs A."/>
            <person name="Gujja S."/>
            <person name="Heiman D."/>
            <person name="Howarth C."/>
            <person name="Larson L."/>
            <person name="Lui A."/>
            <person name="MacDonald P.J.P."/>
            <person name="Montmayeur A."/>
            <person name="Murphy C."/>
            <person name="Neiman D."/>
            <person name="Pearson M."/>
            <person name="Priest M."/>
            <person name="Roberts A."/>
            <person name="Saif S."/>
            <person name="Shea T."/>
            <person name="Shenoy N."/>
            <person name="Sisk P."/>
            <person name="Stolte C."/>
            <person name="Sykes S."/>
            <person name="Wortman J."/>
            <person name="Nusbaum C."/>
            <person name="Birren B."/>
        </authorList>
    </citation>
    <scope>NUCLEOTIDE SEQUENCE [LARGE SCALE GENOMIC DNA]</scope>
    <source>
        <strain evidence="5 6">CM5</strain>
    </source>
</reference>
<dbReference type="PROSITE" id="PS51379">
    <property type="entry name" value="4FE4S_FER_2"/>
    <property type="match status" value="1"/>
</dbReference>
<gene>
    <name evidence="5" type="ORF">HMPREF9628_01483</name>
    <name evidence="4" type="ORF">HMPREF9629_01679</name>
</gene>
<evidence type="ECO:0000313" key="4">
    <source>
        <dbReference type="EMBL" id="EHL15708.1"/>
    </source>
</evidence>
<protein>
    <recommendedName>
        <fullName evidence="3">4Fe-4S ferredoxin-type domain-containing protein</fullName>
    </recommendedName>
</protein>
<keyword evidence="2" id="KW-1133">Transmembrane helix</keyword>
<reference evidence="4 7" key="1">
    <citation type="submission" date="2011-08" db="EMBL/GenBank/DDBJ databases">
        <title>The Genome Sequence of Eubacteriaceae bacterium ACC19a.</title>
        <authorList>
            <consortium name="The Broad Institute Genome Sequencing Platform"/>
            <person name="Earl A."/>
            <person name="Ward D."/>
            <person name="Feldgarden M."/>
            <person name="Gevers D."/>
            <person name="Sizova M."/>
            <person name="Hazen A."/>
            <person name="Epstein S."/>
            <person name="Young S.K."/>
            <person name="Zeng Q."/>
            <person name="Gargeya S."/>
            <person name="Fitzgerald M."/>
            <person name="Haas B."/>
            <person name="Abouelleil A."/>
            <person name="Alvarado L."/>
            <person name="Arachchi H.M."/>
            <person name="Berlin A."/>
            <person name="Brown A."/>
            <person name="Chapman S.B."/>
            <person name="Chen Z."/>
            <person name="Dunbar C."/>
            <person name="Freedman E."/>
            <person name="Gearin G."/>
            <person name="Gellesch M."/>
            <person name="Goldberg J."/>
            <person name="Griggs A."/>
            <person name="Gujja S."/>
            <person name="Heiman D."/>
            <person name="Howarth C."/>
            <person name="Larson L."/>
            <person name="Lui A."/>
            <person name="MacDonald P.J.P."/>
            <person name="Montmayeur A."/>
            <person name="Murphy C."/>
            <person name="Neiman D."/>
            <person name="Pearson M."/>
            <person name="Priest M."/>
            <person name="Roberts A."/>
            <person name="Saif S."/>
            <person name="Shea T."/>
            <person name="Shenoy N."/>
            <person name="Sisk P."/>
            <person name="Stolte C."/>
            <person name="Sykes S."/>
            <person name="Wortman J."/>
            <person name="Nusbaum C."/>
            <person name="Birren B."/>
        </authorList>
    </citation>
    <scope>NUCLEOTIDE SEQUENCE [LARGE SCALE GENOMIC DNA]</scope>
    <source>
        <strain evidence="4 7">ACC19a</strain>
    </source>
</reference>
<sequence>MQNIIAGIIVGAIFIAALYFSLRGEGSSCSSCNGSCHSNSCPTDEKKYDKNSDLKGIL</sequence>
<feature type="transmembrane region" description="Helical" evidence="2">
    <location>
        <begin position="5"/>
        <end position="22"/>
    </location>
</feature>
<feature type="region of interest" description="Disordered" evidence="1">
    <location>
        <begin position="35"/>
        <end position="58"/>
    </location>
</feature>
<proteinExistence type="predicted"/>
<dbReference type="EMBL" id="AFZE01000009">
    <property type="protein sequence ID" value="EHL15708.1"/>
    <property type="molecule type" value="Genomic_DNA"/>
</dbReference>
<evidence type="ECO:0000313" key="5">
    <source>
        <dbReference type="EMBL" id="EHL19403.1"/>
    </source>
</evidence>
<dbReference type="BioCyc" id="EBAC796937-HMP:GMGH-1687-MONOMER"/>
<keyword evidence="2" id="KW-0472">Membrane</keyword>
<dbReference type="EMBL" id="AFZG01000020">
    <property type="protein sequence ID" value="EHL19403.1"/>
    <property type="molecule type" value="Genomic_DNA"/>
</dbReference>
<comment type="caution">
    <text evidence="4">The sequence shown here is derived from an EMBL/GenBank/DDBJ whole genome shotgun (WGS) entry which is preliminary data.</text>
</comment>
<evidence type="ECO:0000256" key="2">
    <source>
        <dbReference type="SAM" id="Phobius"/>
    </source>
</evidence>
<dbReference type="Proteomes" id="UP000003379">
    <property type="component" value="Unassembled WGS sequence"/>
</dbReference>
<dbReference type="RefSeq" id="WP_009525908.1">
    <property type="nucleotide sequence ID" value="NZ_JBQMYE010000005.1"/>
</dbReference>
<accession>G9XCA6</accession>
<organism evidence="4 7">
    <name type="scientific">Peptoanaerobacter stomatis</name>
    <dbReference type="NCBI Taxonomy" id="796937"/>
    <lineage>
        <taxon>Bacteria</taxon>
        <taxon>Bacillati</taxon>
        <taxon>Bacillota</taxon>
        <taxon>Clostridia</taxon>
        <taxon>Peptostreptococcales</taxon>
        <taxon>Filifactoraceae</taxon>
        <taxon>Peptoanaerobacter</taxon>
    </lineage>
</organism>
<feature type="domain" description="4Fe-4S ferredoxin-type" evidence="3">
    <location>
        <begin position="20"/>
        <end position="51"/>
    </location>
</feature>
<feature type="compositionally biased region" description="Basic and acidic residues" evidence="1">
    <location>
        <begin position="43"/>
        <end position="58"/>
    </location>
</feature>
<dbReference type="Proteomes" id="UP000006437">
    <property type="component" value="Unassembled WGS sequence"/>
</dbReference>
<dbReference type="InterPro" id="IPR017896">
    <property type="entry name" value="4Fe4S_Fe-S-bd"/>
</dbReference>
<keyword evidence="2" id="KW-0812">Transmembrane</keyword>
<evidence type="ECO:0000259" key="3">
    <source>
        <dbReference type="PROSITE" id="PS51379"/>
    </source>
</evidence>
<evidence type="ECO:0000313" key="6">
    <source>
        <dbReference type="Proteomes" id="UP000003379"/>
    </source>
</evidence>
<name>G9WZS8_9FIRM</name>
<dbReference type="HOGENOM" id="CLU_3007557_0_0_9"/>
<accession>G9WZS8</accession>
<dbReference type="AlphaFoldDB" id="G9WZS8"/>